<dbReference type="Gene3D" id="4.10.240.10">
    <property type="entry name" value="Zn(2)-C6 fungal-type DNA-binding domain"/>
    <property type="match status" value="1"/>
</dbReference>
<evidence type="ECO:0000313" key="7">
    <source>
        <dbReference type="EMBL" id="KAL2815262.1"/>
    </source>
</evidence>
<keyword evidence="8" id="KW-1185">Reference proteome</keyword>
<organism evidence="7 8">
    <name type="scientific">Aspergillus cavernicola</name>
    <dbReference type="NCBI Taxonomy" id="176166"/>
    <lineage>
        <taxon>Eukaryota</taxon>
        <taxon>Fungi</taxon>
        <taxon>Dikarya</taxon>
        <taxon>Ascomycota</taxon>
        <taxon>Pezizomycotina</taxon>
        <taxon>Eurotiomycetes</taxon>
        <taxon>Eurotiomycetidae</taxon>
        <taxon>Eurotiales</taxon>
        <taxon>Aspergillaceae</taxon>
        <taxon>Aspergillus</taxon>
        <taxon>Aspergillus subgen. Nidulantes</taxon>
    </lineage>
</organism>
<keyword evidence="3" id="KW-0804">Transcription</keyword>
<evidence type="ECO:0000256" key="1">
    <source>
        <dbReference type="ARBA" id="ARBA00023015"/>
    </source>
</evidence>
<dbReference type="InterPro" id="IPR001138">
    <property type="entry name" value="Zn2Cys6_DnaBD"/>
</dbReference>
<keyword evidence="2" id="KW-0238">DNA-binding</keyword>
<accession>A0ABR4HKJ8</accession>
<dbReference type="InterPro" id="IPR036864">
    <property type="entry name" value="Zn2-C6_fun-type_DNA-bd_sf"/>
</dbReference>
<feature type="compositionally biased region" description="Low complexity" evidence="5">
    <location>
        <begin position="75"/>
        <end position="88"/>
    </location>
</feature>
<keyword evidence="4" id="KW-0539">Nucleus</keyword>
<dbReference type="EMBL" id="JBFXLS010000114">
    <property type="protein sequence ID" value="KAL2815262.1"/>
    <property type="molecule type" value="Genomic_DNA"/>
</dbReference>
<name>A0ABR4HKJ8_9EURO</name>
<proteinExistence type="predicted"/>
<comment type="caution">
    <text evidence="7">The sequence shown here is derived from an EMBL/GenBank/DDBJ whole genome shotgun (WGS) entry which is preliminary data.</text>
</comment>
<evidence type="ECO:0000256" key="2">
    <source>
        <dbReference type="ARBA" id="ARBA00023125"/>
    </source>
</evidence>
<dbReference type="InterPro" id="IPR050987">
    <property type="entry name" value="AtrR-like"/>
</dbReference>
<dbReference type="CDD" id="cd00067">
    <property type="entry name" value="GAL4"/>
    <property type="match status" value="1"/>
</dbReference>
<gene>
    <name evidence="7" type="ORF">BDW59DRAFT_176193</name>
</gene>
<keyword evidence="1" id="KW-0805">Transcription regulation</keyword>
<protein>
    <recommendedName>
        <fullName evidence="6">Zn(2)-C6 fungal-type domain-containing protein</fullName>
    </recommendedName>
</protein>
<evidence type="ECO:0000256" key="5">
    <source>
        <dbReference type="SAM" id="MobiDB-lite"/>
    </source>
</evidence>
<dbReference type="CDD" id="cd12148">
    <property type="entry name" value="fungal_TF_MHR"/>
    <property type="match status" value="1"/>
</dbReference>
<dbReference type="PANTHER" id="PTHR46910">
    <property type="entry name" value="TRANSCRIPTION FACTOR PDR1"/>
    <property type="match status" value="1"/>
</dbReference>
<evidence type="ECO:0000259" key="6">
    <source>
        <dbReference type="Pfam" id="PF00172"/>
    </source>
</evidence>
<reference evidence="7 8" key="1">
    <citation type="submission" date="2024-07" db="EMBL/GenBank/DDBJ databases">
        <title>Section-level genome sequencing and comparative genomics of Aspergillus sections Usti and Cavernicolus.</title>
        <authorList>
            <consortium name="Lawrence Berkeley National Laboratory"/>
            <person name="Nybo J.L."/>
            <person name="Vesth T.C."/>
            <person name="Theobald S."/>
            <person name="Frisvad J.C."/>
            <person name="Larsen T.O."/>
            <person name="Kjaerboelling I."/>
            <person name="Rothschild-Mancinelli K."/>
            <person name="Lyhne E.K."/>
            <person name="Kogle M.E."/>
            <person name="Barry K."/>
            <person name="Clum A."/>
            <person name="Na H."/>
            <person name="Ledsgaard L."/>
            <person name="Lin J."/>
            <person name="Lipzen A."/>
            <person name="Kuo A."/>
            <person name="Riley R."/>
            <person name="Mondo S."/>
            <person name="LaButti K."/>
            <person name="Haridas S."/>
            <person name="Pangalinan J."/>
            <person name="Salamov A.A."/>
            <person name="Simmons B.A."/>
            <person name="Magnuson J.K."/>
            <person name="Chen J."/>
            <person name="Drula E."/>
            <person name="Henrissat B."/>
            <person name="Wiebenga A."/>
            <person name="Lubbers R.J."/>
            <person name="Gomes A.C."/>
            <person name="Makela M.R."/>
            <person name="Stajich J."/>
            <person name="Grigoriev I.V."/>
            <person name="Mortensen U.H."/>
            <person name="De vries R.P."/>
            <person name="Baker S.E."/>
            <person name="Andersen M.R."/>
        </authorList>
    </citation>
    <scope>NUCLEOTIDE SEQUENCE [LARGE SCALE GENOMIC DNA]</scope>
    <source>
        <strain evidence="7 8">CBS 600.67</strain>
    </source>
</reference>
<evidence type="ECO:0000313" key="8">
    <source>
        <dbReference type="Proteomes" id="UP001610335"/>
    </source>
</evidence>
<dbReference type="PANTHER" id="PTHR46910:SF5">
    <property type="entry name" value="ZN(II)2CYS6 TRANSCRIPTION FACTOR (EUROFUNG)"/>
    <property type="match status" value="1"/>
</dbReference>
<feature type="compositionally biased region" description="Polar residues" evidence="5">
    <location>
        <begin position="90"/>
        <end position="99"/>
    </location>
</feature>
<feature type="region of interest" description="Disordered" evidence="5">
    <location>
        <begin position="67"/>
        <end position="99"/>
    </location>
</feature>
<feature type="domain" description="Zn(2)-C6 fungal-type" evidence="6">
    <location>
        <begin position="15"/>
        <end position="40"/>
    </location>
</feature>
<dbReference type="Pfam" id="PF00172">
    <property type="entry name" value="Zn_clus"/>
    <property type="match status" value="1"/>
</dbReference>
<evidence type="ECO:0000256" key="4">
    <source>
        <dbReference type="ARBA" id="ARBA00023242"/>
    </source>
</evidence>
<sequence length="689" mass="77793">MQRYNAAFRMKLSLRCDRGEPECKRCQASGLQCAYPERRKVRGARQKTEIHHLGNRLEALEERLRATETPGVNDAPSSPAPNQSAALAETTPTTCESEQRTNTWIYRMVSGAKDSIETLTSKGHLIPDSPSPWAQSTVGHAITRLDTALVHLAAPSPRSANTLTDNPNVSLRASDIKRYIDTFLDIIVPHLTIFDCFTTVVDPEFLRAMPHIIDSPHARVNPVMRIIYYNAIYLGQSIGSEAEQKLSTKTYYKCLQSVPKWQESATGTQLDLLAASLTAWLAINNFDYHLSWQFHREACRFGDLLGIHEVDSLPPGDPQEESEKEVKRRLHWYLVEMDFHFRLWYDKPAALQGSMAQVRLPAEISPQTKQPKPFDSILFIVWSRTLFILGDYLESREALRDAELDRKIDHCCKQLGELVEDWDLLSLARSPKIGEFKSWLYAESIIAFHSSIIFMRRKASTTDQMVHPQAVHAARTTIGTILEWSGKSLGPSGDYQSCCTHLVTFYPFCAFFTLYNHIISSTDPSEYEDDICALEKVVNIMTQLASVRSDFVPIADALGALNDVSRAVHSGRDPAITLQPNTQPLPPQSEQVLYPTVQEFPPFESLQNLSSVLPLQTAEDVRGTFGIPFQLQNQIAFGSQLTVTAEPDLTRADTVRTVSQPLDFVRAIENELIWRNWHESWWNSQGDTT</sequence>
<dbReference type="Proteomes" id="UP001610335">
    <property type="component" value="Unassembled WGS sequence"/>
</dbReference>
<evidence type="ECO:0000256" key="3">
    <source>
        <dbReference type="ARBA" id="ARBA00023163"/>
    </source>
</evidence>